<evidence type="ECO:0000256" key="1">
    <source>
        <dbReference type="SAM" id="MobiDB-lite"/>
    </source>
</evidence>
<keyword evidence="3" id="KW-1185">Reference proteome</keyword>
<dbReference type="Proteomes" id="UP000838878">
    <property type="component" value="Chromosome 10"/>
</dbReference>
<accession>A0A8J9VP90</accession>
<proteinExistence type="predicted"/>
<dbReference type="OrthoDB" id="10021598at2759"/>
<feature type="non-terminal residue" evidence="2">
    <location>
        <position position="735"/>
    </location>
</feature>
<organism evidence="2 3">
    <name type="scientific">Brenthis ino</name>
    <name type="common">lesser marbled fritillary</name>
    <dbReference type="NCBI Taxonomy" id="405034"/>
    <lineage>
        <taxon>Eukaryota</taxon>
        <taxon>Metazoa</taxon>
        <taxon>Ecdysozoa</taxon>
        <taxon>Arthropoda</taxon>
        <taxon>Hexapoda</taxon>
        <taxon>Insecta</taxon>
        <taxon>Pterygota</taxon>
        <taxon>Neoptera</taxon>
        <taxon>Endopterygota</taxon>
        <taxon>Lepidoptera</taxon>
        <taxon>Glossata</taxon>
        <taxon>Ditrysia</taxon>
        <taxon>Papilionoidea</taxon>
        <taxon>Nymphalidae</taxon>
        <taxon>Heliconiinae</taxon>
        <taxon>Argynnini</taxon>
        <taxon>Brenthis</taxon>
    </lineage>
</organism>
<name>A0A8J9VP90_9NEOP</name>
<dbReference type="PANTHER" id="PTHR36696">
    <property type="entry name" value="AGAP012002-PA"/>
    <property type="match status" value="1"/>
</dbReference>
<gene>
    <name evidence="2" type="ORF">BINO364_LOCUS2270</name>
</gene>
<feature type="region of interest" description="Disordered" evidence="1">
    <location>
        <begin position="439"/>
        <end position="458"/>
    </location>
</feature>
<dbReference type="EMBL" id="OV170230">
    <property type="protein sequence ID" value="CAH0715332.1"/>
    <property type="molecule type" value="Genomic_DNA"/>
</dbReference>
<feature type="compositionally biased region" description="Polar residues" evidence="1">
    <location>
        <begin position="444"/>
        <end position="458"/>
    </location>
</feature>
<feature type="compositionally biased region" description="Basic residues" evidence="1">
    <location>
        <begin position="406"/>
        <end position="415"/>
    </location>
</feature>
<reference evidence="2" key="1">
    <citation type="submission" date="2021-12" db="EMBL/GenBank/DDBJ databases">
        <authorList>
            <person name="Martin H S."/>
        </authorList>
    </citation>
    <scope>NUCLEOTIDE SEQUENCE</scope>
</reference>
<dbReference type="AlphaFoldDB" id="A0A8J9VP90"/>
<sequence>MGLTSNTGLLASVSQKPSVKQKDADFGNLQLRCDVTPAPFMLRPYAGLYNPFSNACSVLCNHPADTTAKEFVKRAKDAWYLEGKGHYFQEDLSKFQDNNEKDKNRTPHDIVTEDMFRRYTETDSRPLTPAPTLASGKSRGSRRCLTPDQPHPRTTIVLDLRRSHSQETLYYHGYATSDMTAGHTASANDRSTLPSLNLSGSAHNRLVNGQCEQLPPLASPLVLSKRTVKEPISVRSIKKTKLLQIKKQNPKEKPNNKSFYINYKPKQVKRKPLKVIPIASRTCECTFMHVTRIVISYAPKSRKRGASKIASSTTSWGTSGQEKRMKLPNMKITKKLIKREKTLTYDNSDFFKKLENQLKALNLGKALKTKKGDAPSSQRSKGEKDDIDGSEHGGILDDNVGGEVRRRGKRRRKGRPGGSDRLTSAGLAAQAQQDPETQIAGIGTDSQNPSSRGSIAQTTEDDIVLPQIKAVAVRKTDSFLDDDILKYLHREVDEDAIETEFDTKRRYVLEEALRTRPERPHSQEMQSLLRELRVPAVSLGDWLHVPRVFSRQSAQFSLPIDSNALEALSPMQYAARFITIKKSKQLLYLTVLRKFRPKGYRMPLKDIHEGLILMMGGILTTEQSNQFETIMEWSEYKEDENIPDEIKLTLLDTGYRKHTPTEGGDGHEDTMRSIKYRTWCGLCAICERMYGRFPSREKDPPDGMELSDFTMIETRLAVLKVHCGLVEVLNTIRTR</sequence>
<evidence type="ECO:0000313" key="2">
    <source>
        <dbReference type="EMBL" id="CAH0715332.1"/>
    </source>
</evidence>
<feature type="region of interest" description="Disordered" evidence="1">
    <location>
        <begin position="367"/>
        <end position="434"/>
    </location>
</feature>
<feature type="compositionally biased region" description="Basic and acidic residues" evidence="1">
    <location>
        <begin position="380"/>
        <end position="395"/>
    </location>
</feature>
<dbReference type="PANTHER" id="PTHR36696:SF1">
    <property type="entry name" value="EF-HAND DOMAIN-CONTAINING PROTEIN"/>
    <property type="match status" value="1"/>
</dbReference>
<feature type="region of interest" description="Disordered" evidence="1">
    <location>
        <begin position="304"/>
        <end position="323"/>
    </location>
</feature>
<protein>
    <submittedName>
        <fullName evidence="2">Uncharacterized protein</fullName>
    </submittedName>
</protein>
<evidence type="ECO:0000313" key="3">
    <source>
        <dbReference type="Proteomes" id="UP000838878"/>
    </source>
</evidence>
<feature type="compositionally biased region" description="Polar residues" evidence="1">
    <location>
        <begin position="309"/>
        <end position="320"/>
    </location>
</feature>
<feature type="region of interest" description="Disordered" evidence="1">
    <location>
        <begin position="119"/>
        <end position="154"/>
    </location>
</feature>